<sequence length="131" mass="14732">MSQLRQIIVVEDDDDIRHLIHLCLSTLGAFDVQQYVLASIAIKSIHEDTLPQMILLDVMMPEMSGKEFIPLLRKIKGGDSVCVVMLTAKVSQTELSGLLDAGADFVAQKPFDPMLLPQLLQEYWELYCARI</sequence>
<organism evidence="4 5">
    <name type="scientific">Deefgea piscis</name>
    <dbReference type="NCBI Taxonomy" id="2739061"/>
    <lineage>
        <taxon>Bacteria</taxon>
        <taxon>Pseudomonadati</taxon>
        <taxon>Pseudomonadota</taxon>
        <taxon>Betaproteobacteria</taxon>
        <taxon>Neisseriales</taxon>
        <taxon>Chitinibacteraceae</taxon>
        <taxon>Deefgea</taxon>
    </lineage>
</organism>
<dbReference type="SUPFAM" id="SSF52172">
    <property type="entry name" value="CheY-like"/>
    <property type="match status" value="1"/>
</dbReference>
<reference evidence="4 5" key="1">
    <citation type="submission" date="2020-05" db="EMBL/GenBank/DDBJ databases">
        <title>Complete genome sequence of Deefgea sp. D17.</title>
        <authorList>
            <person name="Bae J.-W."/>
            <person name="Han J.E."/>
        </authorList>
    </citation>
    <scope>NUCLEOTIDE SEQUENCE [LARGE SCALE GENOMIC DNA]</scope>
    <source>
        <strain evidence="4 5">D17</strain>
    </source>
</reference>
<evidence type="ECO:0000259" key="3">
    <source>
        <dbReference type="PROSITE" id="PS50110"/>
    </source>
</evidence>
<dbReference type="PANTHER" id="PTHR44591">
    <property type="entry name" value="STRESS RESPONSE REGULATOR PROTEIN 1"/>
    <property type="match status" value="1"/>
</dbReference>
<proteinExistence type="predicted"/>
<dbReference type="InterPro" id="IPR011006">
    <property type="entry name" value="CheY-like_superfamily"/>
</dbReference>
<evidence type="ECO:0000256" key="2">
    <source>
        <dbReference type="PROSITE-ProRule" id="PRU00169"/>
    </source>
</evidence>
<evidence type="ECO:0000256" key="1">
    <source>
        <dbReference type="ARBA" id="ARBA00022553"/>
    </source>
</evidence>
<dbReference type="Proteomes" id="UP000504844">
    <property type="component" value="Chromosome"/>
</dbReference>
<protein>
    <submittedName>
        <fullName evidence="4">Response regulator</fullName>
    </submittedName>
</protein>
<keyword evidence="1 2" id="KW-0597">Phosphoprotein</keyword>
<dbReference type="GO" id="GO:0000160">
    <property type="term" value="P:phosphorelay signal transduction system"/>
    <property type="evidence" value="ECO:0007669"/>
    <property type="project" value="InterPro"/>
</dbReference>
<dbReference type="InterPro" id="IPR050595">
    <property type="entry name" value="Bact_response_regulator"/>
</dbReference>
<feature type="domain" description="Response regulatory" evidence="3">
    <location>
        <begin position="6"/>
        <end position="124"/>
    </location>
</feature>
<feature type="modified residue" description="4-aspartylphosphate" evidence="2">
    <location>
        <position position="57"/>
    </location>
</feature>
<dbReference type="KEGG" id="dee:HQN60_13860"/>
<dbReference type="PANTHER" id="PTHR44591:SF3">
    <property type="entry name" value="RESPONSE REGULATORY DOMAIN-CONTAINING PROTEIN"/>
    <property type="match status" value="1"/>
</dbReference>
<evidence type="ECO:0000313" key="5">
    <source>
        <dbReference type="Proteomes" id="UP000504844"/>
    </source>
</evidence>
<dbReference type="RefSeq" id="WP_173534214.1">
    <property type="nucleotide sequence ID" value="NZ_CP054143.1"/>
</dbReference>
<gene>
    <name evidence="4" type="ORF">HQN60_13860</name>
</gene>
<accession>A0A6M8SQW6</accession>
<dbReference type="AlphaFoldDB" id="A0A6M8SQW6"/>
<name>A0A6M8SQW6_9NEIS</name>
<evidence type="ECO:0000313" key="4">
    <source>
        <dbReference type="EMBL" id="QKJ67713.1"/>
    </source>
</evidence>
<dbReference type="PROSITE" id="PS50110">
    <property type="entry name" value="RESPONSE_REGULATORY"/>
    <property type="match status" value="1"/>
</dbReference>
<keyword evidence="5" id="KW-1185">Reference proteome</keyword>
<dbReference type="Gene3D" id="3.40.50.2300">
    <property type="match status" value="1"/>
</dbReference>
<dbReference type="InterPro" id="IPR001789">
    <property type="entry name" value="Sig_transdc_resp-reg_receiver"/>
</dbReference>
<dbReference type="EMBL" id="CP054143">
    <property type="protein sequence ID" value="QKJ67713.1"/>
    <property type="molecule type" value="Genomic_DNA"/>
</dbReference>
<dbReference type="Pfam" id="PF00072">
    <property type="entry name" value="Response_reg"/>
    <property type="match status" value="1"/>
</dbReference>
<dbReference type="SMART" id="SM00448">
    <property type="entry name" value="REC"/>
    <property type="match status" value="1"/>
</dbReference>